<evidence type="ECO:0000313" key="2">
    <source>
        <dbReference type="Proteomes" id="UP001302602"/>
    </source>
</evidence>
<dbReference type="EMBL" id="MU853243">
    <property type="protein sequence ID" value="KAK4119935.1"/>
    <property type="molecule type" value="Genomic_DNA"/>
</dbReference>
<name>A0AAN6TTM0_9PEZI</name>
<dbReference type="Proteomes" id="UP001302602">
    <property type="component" value="Unassembled WGS sequence"/>
</dbReference>
<proteinExistence type="predicted"/>
<gene>
    <name evidence="1" type="ORF">N657DRAFT_649715</name>
</gene>
<accession>A0AAN6TTM0</accession>
<organism evidence="1 2">
    <name type="scientific">Parathielavia appendiculata</name>
    <dbReference type="NCBI Taxonomy" id="2587402"/>
    <lineage>
        <taxon>Eukaryota</taxon>
        <taxon>Fungi</taxon>
        <taxon>Dikarya</taxon>
        <taxon>Ascomycota</taxon>
        <taxon>Pezizomycotina</taxon>
        <taxon>Sordariomycetes</taxon>
        <taxon>Sordariomycetidae</taxon>
        <taxon>Sordariales</taxon>
        <taxon>Chaetomiaceae</taxon>
        <taxon>Parathielavia</taxon>
    </lineage>
</organism>
<dbReference type="GeneID" id="87830551"/>
<keyword evidence="2" id="KW-1185">Reference proteome</keyword>
<evidence type="ECO:0000313" key="1">
    <source>
        <dbReference type="EMBL" id="KAK4119935.1"/>
    </source>
</evidence>
<comment type="caution">
    <text evidence="1">The sequence shown here is derived from an EMBL/GenBank/DDBJ whole genome shotgun (WGS) entry which is preliminary data.</text>
</comment>
<sequence>MHIARAVFPEPPVCKASYRSLACTAVGLESRLAPGEMAAAHTHSLTYIRRLKRPQLCEKALFSFRVQIVLPK</sequence>
<dbReference type="AlphaFoldDB" id="A0AAN6TTM0"/>
<reference evidence="1" key="1">
    <citation type="journal article" date="2023" name="Mol. Phylogenet. Evol.">
        <title>Genome-scale phylogeny and comparative genomics of the fungal order Sordariales.</title>
        <authorList>
            <person name="Hensen N."/>
            <person name="Bonometti L."/>
            <person name="Westerberg I."/>
            <person name="Brannstrom I.O."/>
            <person name="Guillou S."/>
            <person name="Cros-Aarteil S."/>
            <person name="Calhoun S."/>
            <person name="Haridas S."/>
            <person name="Kuo A."/>
            <person name="Mondo S."/>
            <person name="Pangilinan J."/>
            <person name="Riley R."/>
            <person name="LaButti K."/>
            <person name="Andreopoulos B."/>
            <person name="Lipzen A."/>
            <person name="Chen C."/>
            <person name="Yan M."/>
            <person name="Daum C."/>
            <person name="Ng V."/>
            <person name="Clum A."/>
            <person name="Steindorff A."/>
            <person name="Ohm R.A."/>
            <person name="Martin F."/>
            <person name="Silar P."/>
            <person name="Natvig D.O."/>
            <person name="Lalanne C."/>
            <person name="Gautier V."/>
            <person name="Ament-Velasquez S.L."/>
            <person name="Kruys A."/>
            <person name="Hutchinson M.I."/>
            <person name="Powell A.J."/>
            <person name="Barry K."/>
            <person name="Miller A.N."/>
            <person name="Grigoriev I.V."/>
            <person name="Debuchy R."/>
            <person name="Gladieux P."/>
            <person name="Hiltunen Thoren M."/>
            <person name="Johannesson H."/>
        </authorList>
    </citation>
    <scope>NUCLEOTIDE SEQUENCE</scope>
    <source>
        <strain evidence="1">CBS 731.68</strain>
    </source>
</reference>
<dbReference type="RefSeq" id="XP_062643708.1">
    <property type="nucleotide sequence ID" value="XM_062793782.1"/>
</dbReference>
<reference evidence="1" key="2">
    <citation type="submission" date="2023-05" db="EMBL/GenBank/DDBJ databases">
        <authorList>
            <consortium name="Lawrence Berkeley National Laboratory"/>
            <person name="Steindorff A."/>
            <person name="Hensen N."/>
            <person name="Bonometti L."/>
            <person name="Westerberg I."/>
            <person name="Brannstrom I.O."/>
            <person name="Guillou S."/>
            <person name="Cros-Aarteil S."/>
            <person name="Calhoun S."/>
            <person name="Haridas S."/>
            <person name="Kuo A."/>
            <person name="Mondo S."/>
            <person name="Pangilinan J."/>
            <person name="Riley R."/>
            <person name="Labutti K."/>
            <person name="Andreopoulos B."/>
            <person name="Lipzen A."/>
            <person name="Chen C."/>
            <person name="Yanf M."/>
            <person name="Daum C."/>
            <person name="Ng V."/>
            <person name="Clum A."/>
            <person name="Ohm R."/>
            <person name="Martin F."/>
            <person name="Silar P."/>
            <person name="Natvig D."/>
            <person name="Lalanne C."/>
            <person name="Gautier V."/>
            <person name="Ament-Velasquez S.L."/>
            <person name="Kruys A."/>
            <person name="Hutchinson M.I."/>
            <person name="Powell A.J."/>
            <person name="Barry K."/>
            <person name="Miller A.N."/>
            <person name="Grigoriev I.V."/>
            <person name="Debuchy R."/>
            <person name="Gladieux P."/>
            <person name="Thoren M.H."/>
            <person name="Johannesson H."/>
        </authorList>
    </citation>
    <scope>NUCLEOTIDE SEQUENCE</scope>
    <source>
        <strain evidence="1">CBS 731.68</strain>
    </source>
</reference>
<protein>
    <submittedName>
        <fullName evidence="1">Uncharacterized protein</fullName>
    </submittedName>
</protein>